<protein>
    <recommendedName>
        <fullName evidence="3">Orphan protein</fullName>
    </recommendedName>
</protein>
<proteinExistence type="predicted"/>
<reference evidence="1 2" key="1">
    <citation type="submission" date="2020-08" db="EMBL/GenBank/DDBJ databases">
        <title>Whole genome sequence of Shewanella sp strain PS-2.</title>
        <authorList>
            <person name="Das S.K."/>
        </authorList>
    </citation>
    <scope>NUCLEOTIDE SEQUENCE [LARGE SCALE GENOMIC DNA]</scope>
    <source>
        <strain evidence="1 2">PS-2</strain>
    </source>
</reference>
<evidence type="ECO:0000313" key="1">
    <source>
        <dbReference type="EMBL" id="MCG9964504.1"/>
    </source>
</evidence>
<dbReference type="Proteomes" id="UP000829384">
    <property type="component" value="Unassembled WGS sequence"/>
</dbReference>
<keyword evidence="2" id="KW-1185">Reference proteome</keyword>
<comment type="caution">
    <text evidence="1">The sequence shown here is derived from an EMBL/GenBank/DDBJ whole genome shotgun (WGS) entry which is preliminary data.</text>
</comment>
<sequence length="105" mass="11428">MSLCQEFAALKQASETYLQTVYDSVSAESEANIQIKTALLTLLAKAKQHGTAVISAQISQSIIDYLCTISGHSEDLAVLEAHTPSVLTEAELSYIIEHSALARWF</sequence>
<gene>
    <name evidence="1" type="ORF">H9J30_11330</name>
</gene>
<organism evidence="1 2">
    <name type="scientific">Shewanella cutis</name>
    <dbReference type="NCBI Taxonomy" id="2766780"/>
    <lineage>
        <taxon>Bacteria</taxon>
        <taxon>Pseudomonadati</taxon>
        <taxon>Pseudomonadota</taxon>
        <taxon>Gammaproteobacteria</taxon>
        <taxon>Alteromonadales</taxon>
        <taxon>Shewanellaceae</taxon>
        <taxon>Shewanella</taxon>
    </lineage>
</organism>
<name>A0ABS9QW22_9GAMM</name>
<evidence type="ECO:0008006" key="3">
    <source>
        <dbReference type="Google" id="ProtNLM"/>
    </source>
</evidence>
<accession>A0ABS9QW22</accession>
<dbReference type="RefSeq" id="WP_240131130.1">
    <property type="nucleotide sequence ID" value="NZ_JACSDI010000007.1"/>
</dbReference>
<dbReference type="EMBL" id="JACSDI010000007">
    <property type="protein sequence ID" value="MCG9964504.1"/>
    <property type="molecule type" value="Genomic_DNA"/>
</dbReference>
<evidence type="ECO:0000313" key="2">
    <source>
        <dbReference type="Proteomes" id="UP000829384"/>
    </source>
</evidence>